<sequence length="249" mass="26405">MLHIDIDGLSFAHIGGRAVFRDLRLHVPAGRTVVLGPNGAGKSTLLNLIGDALRPSAGRVRVSGIGSPSDRRNRGRYRRAVALLPQQSIVTPGLTVREHVAYQGWLQGLSRRDAWARSERALATVDLADRADDRAQRLSGGQTRRMGLAGALVGGARLLLLDEPTAGLDPAQRARFADIVQSLPTDVSVVVSTHQTEDVLATYGWIVVMDNGGASYTGTVASFTATARPANPGDDPVVAAYARLVSADD</sequence>
<dbReference type="PROSITE" id="PS50893">
    <property type="entry name" value="ABC_TRANSPORTER_2"/>
    <property type="match status" value="1"/>
</dbReference>
<comment type="caution">
    <text evidence="6">The sequence shown here is derived from an EMBL/GenBank/DDBJ whole genome shotgun (WGS) entry which is preliminary data.</text>
</comment>
<evidence type="ECO:0000256" key="3">
    <source>
        <dbReference type="ARBA" id="ARBA00022741"/>
    </source>
</evidence>
<dbReference type="STRING" id="33881.NS184_16165"/>
<keyword evidence="4" id="KW-0067">ATP-binding</keyword>
<feature type="domain" description="ABC transporter" evidence="5">
    <location>
        <begin position="4"/>
        <end position="236"/>
    </location>
</feature>
<dbReference type="InterPro" id="IPR003593">
    <property type="entry name" value="AAA+_ATPase"/>
</dbReference>
<dbReference type="SMART" id="SM00382">
    <property type="entry name" value="AAA"/>
    <property type="match status" value="1"/>
</dbReference>
<dbReference type="Gene3D" id="3.40.50.300">
    <property type="entry name" value="P-loop containing nucleotide triphosphate hydrolases"/>
    <property type="match status" value="1"/>
</dbReference>
<dbReference type="OrthoDB" id="9804819at2"/>
<dbReference type="Pfam" id="PF00005">
    <property type="entry name" value="ABC_tran"/>
    <property type="match status" value="1"/>
</dbReference>
<evidence type="ECO:0000256" key="2">
    <source>
        <dbReference type="ARBA" id="ARBA00022448"/>
    </source>
</evidence>
<evidence type="ECO:0000256" key="1">
    <source>
        <dbReference type="ARBA" id="ARBA00005417"/>
    </source>
</evidence>
<gene>
    <name evidence="6" type="ORF">NS184_16165</name>
</gene>
<dbReference type="Proteomes" id="UP000078252">
    <property type="component" value="Unassembled WGS sequence"/>
</dbReference>
<dbReference type="AlphaFoldDB" id="A0A175RI18"/>
<proteinExistence type="inferred from homology"/>
<dbReference type="PATRIC" id="fig|33881.3.peg.242"/>
<dbReference type="SUPFAM" id="SSF52540">
    <property type="entry name" value="P-loop containing nucleoside triphosphate hydrolases"/>
    <property type="match status" value="1"/>
</dbReference>
<protein>
    <submittedName>
        <fullName evidence="6">ABC transporter</fullName>
    </submittedName>
</protein>
<comment type="similarity">
    <text evidence="1">Belongs to the ABC transporter superfamily.</text>
</comment>
<keyword evidence="3" id="KW-0547">Nucleotide-binding</keyword>
<dbReference type="PANTHER" id="PTHR43335">
    <property type="entry name" value="ABC TRANSPORTER, ATP-BINDING PROTEIN"/>
    <property type="match status" value="1"/>
</dbReference>
<evidence type="ECO:0000313" key="7">
    <source>
        <dbReference type="Proteomes" id="UP000078252"/>
    </source>
</evidence>
<dbReference type="InterPro" id="IPR003439">
    <property type="entry name" value="ABC_transporter-like_ATP-bd"/>
</dbReference>
<evidence type="ECO:0000256" key="4">
    <source>
        <dbReference type="ARBA" id="ARBA00022840"/>
    </source>
</evidence>
<dbReference type="GO" id="GO:0005524">
    <property type="term" value="F:ATP binding"/>
    <property type="evidence" value="ECO:0007669"/>
    <property type="project" value="UniProtKB-KW"/>
</dbReference>
<evidence type="ECO:0000313" key="6">
    <source>
        <dbReference type="EMBL" id="KTR02392.1"/>
    </source>
</evidence>
<reference evidence="6 7" key="1">
    <citation type="journal article" date="2016" name="Front. Microbiol.">
        <title>Genomic Resource of Rice Seed Associated Bacteria.</title>
        <authorList>
            <person name="Midha S."/>
            <person name="Bansal K."/>
            <person name="Sharma S."/>
            <person name="Kumar N."/>
            <person name="Patil P.P."/>
            <person name="Chaudhry V."/>
            <person name="Patil P.B."/>
        </authorList>
    </citation>
    <scope>NUCLEOTIDE SEQUENCE [LARGE SCALE GENOMIC DNA]</scope>
    <source>
        <strain evidence="6 7">NS184</strain>
    </source>
</reference>
<dbReference type="GO" id="GO:0016887">
    <property type="term" value="F:ATP hydrolysis activity"/>
    <property type="evidence" value="ECO:0007669"/>
    <property type="project" value="InterPro"/>
</dbReference>
<dbReference type="EMBL" id="LDQC01000117">
    <property type="protein sequence ID" value="KTR02392.1"/>
    <property type="molecule type" value="Genomic_DNA"/>
</dbReference>
<organism evidence="6 7">
    <name type="scientific">Curtobacterium luteum</name>
    <dbReference type="NCBI Taxonomy" id="33881"/>
    <lineage>
        <taxon>Bacteria</taxon>
        <taxon>Bacillati</taxon>
        <taxon>Actinomycetota</taxon>
        <taxon>Actinomycetes</taxon>
        <taxon>Micrococcales</taxon>
        <taxon>Microbacteriaceae</taxon>
        <taxon>Curtobacterium</taxon>
    </lineage>
</organism>
<dbReference type="InterPro" id="IPR027417">
    <property type="entry name" value="P-loop_NTPase"/>
</dbReference>
<accession>A0A175RI18</accession>
<name>A0A175RI18_9MICO</name>
<keyword evidence="2" id="KW-0813">Transport</keyword>
<evidence type="ECO:0000259" key="5">
    <source>
        <dbReference type="PROSITE" id="PS50893"/>
    </source>
</evidence>
<dbReference type="PANTHER" id="PTHR43335:SF2">
    <property type="entry name" value="ABC TRANSPORTER, ATP-BINDING PROTEIN"/>
    <property type="match status" value="1"/>
</dbReference>